<name>A0A6L2N5J7_TANCI</name>
<proteinExistence type="predicted"/>
<comment type="caution">
    <text evidence="1">The sequence shown here is derived from an EMBL/GenBank/DDBJ whole genome shotgun (WGS) entry which is preliminary data.</text>
</comment>
<gene>
    <name evidence="1" type="ORF">Tci_053464</name>
</gene>
<evidence type="ECO:0000313" key="1">
    <source>
        <dbReference type="EMBL" id="GEU81486.1"/>
    </source>
</evidence>
<reference evidence="1" key="1">
    <citation type="journal article" date="2019" name="Sci. Rep.">
        <title>Draft genome of Tanacetum cinerariifolium, the natural source of mosquito coil.</title>
        <authorList>
            <person name="Yamashiro T."/>
            <person name="Shiraishi A."/>
            <person name="Satake H."/>
            <person name="Nakayama K."/>
        </authorList>
    </citation>
    <scope>NUCLEOTIDE SEQUENCE</scope>
</reference>
<accession>A0A6L2N5J7</accession>
<organism evidence="1">
    <name type="scientific">Tanacetum cinerariifolium</name>
    <name type="common">Dalmatian daisy</name>
    <name type="synonym">Chrysanthemum cinerariifolium</name>
    <dbReference type="NCBI Taxonomy" id="118510"/>
    <lineage>
        <taxon>Eukaryota</taxon>
        <taxon>Viridiplantae</taxon>
        <taxon>Streptophyta</taxon>
        <taxon>Embryophyta</taxon>
        <taxon>Tracheophyta</taxon>
        <taxon>Spermatophyta</taxon>
        <taxon>Magnoliopsida</taxon>
        <taxon>eudicotyledons</taxon>
        <taxon>Gunneridae</taxon>
        <taxon>Pentapetalae</taxon>
        <taxon>asterids</taxon>
        <taxon>campanulids</taxon>
        <taxon>Asterales</taxon>
        <taxon>Asteraceae</taxon>
        <taxon>Asteroideae</taxon>
        <taxon>Anthemideae</taxon>
        <taxon>Anthemidinae</taxon>
        <taxon>Tanacetum</taxon>
    </lineage>
</organism>
<dbReference type="AlphaFoldDB" id="A0A6L2N5J7"/>
<protein>
    <submittedName>
        <fullName evidence="1">Uncharacterized protein</fullName>
    </submittedName>
</protein>
<dbReference type="EMBL" id="BKCJ010008291">
    <property type="protein sequence ID" value="GEU81486.1"/>
    <property type="molecule type" value="Genomic_DNA"/>
</dbReference>
<sequence length="84" mass="9501">MLDLVVAADGSEEYKIVTAAMAATSRKSHTRKSNNNVRAVWTHVFRALNVFFTAFMYCFNDNYKAAMVNSRQRSNGEKNPPLLL</sequence>